<organism evidence="3">
    <name type="scientific">candidate division WOR-3 bacterium</name>
    <dbReference type="NCBI Taxonomy" id="2052148"/>
    <lineage>
        <taxon>Bacteria</taxon>
        <taxon>Bacteria division WOR-3</taxon>
    </lineage>
</organism>
<comment type="caution">
    <text evidence="3">The sequence shown here is derived from an EMBL/GenBank/DDBJ whole genome shotgun (WGS) entry which is preliminary data.</text>
</comment>
<dbReference type="GO" id="GO:0030288">
    <property type="term" value="C:outer membrane-bounded periplasmic space"/>
    <property type="evidence" value="ECO:0007669"/>
    <property type="project" value="TreeGrafter"/>
</dbReference>
<dbReference type="FunFam" id="3.40.630.40:FF:000005">
    <property type="entry name" value="N-acetylmuramoyl-L-alanine amidase (AmiA)"/>
    <property type="match status" value="1"/>
</dbReference>
<name>A0A7C4CEW0_UNCW3</name>
<dbReference type="AlphaFoldDB" id="A0A7C4CEW0"/>
<dbReference type="GO" id="GO:0009253">
    <property type="term" value="P:peptidoglycan catabolic process"/>
    <property type="evidence" value="ECO:0007669"/>
    <property type="project" value="InterPro"/>
</dbReference>
<evidence type="ECO:0000259" key="2">
    <source>
        <dbReference type="SMART" id="SM00646"/>
    </source>
</evidence>
<reference evidence="3" key="1">
    <citation type="journal article" date="2020" name="mSystems">
        <title>Genome- and Community-Level Interaction Insights into Carbon Utilization and Element Cycling Functions of Hydrothermarchaeota in Hydrothermal Sediment.</title>
        <authorList>
            <person name="Zhou Z."/>
            <person name="Liu Y."/>
            <person name="Xu W."/>
            <person name="Pan J."/>
            <person name="Luo Z.H."/>
            <person name="Li M."/>
        </authorList>
    </citation>
    <scope>NUCLEOTIDE SEQUENCE [LARGE SCALE GENOMIC DNA]</scope>
    <source>
        <strain evidence="3">SpSt-488</strain>
    </source>
</reference>
<sequence>MADRACGRLAGVVFGLVVFAGLCPGIEIAGVQIPVRKVGDVSYVGLYQVVQAYGGRYWRVNDRFVAVLPADTVSMWPEYVFIADSAVVLHAGRRIGLSTAPYVEEGQLYIPALVLSGLLPAPRVPVLRTLETARRGDTVKVIVSVGGVPAGESLGFRVETLSSLEYRLMLGARCDSGFGRQVALLSLTGGCGLLREVRIDSGAGTNLLFMFRRPATGSVEVKSGQVRLAFKPRPERRIRRIVLDPGHGGPDPGAVGRQGTQEKAIVLDLAKRLKRRLEEKGFEVKLTRDSDVHVPLVERCRMANGVKPDMFISVHANAAPNRDACGFEVYFLSEAKTDWDRAVAARENAAFAEELPDSSLVKDALGLILADLAQNEFLVESSELAAAIQDKAVRAGRVKDRGVRQANFHVLRNNYMPAVLVECGFLTNRSEEKLLRQGEHREKLARGIAEGVVEFARAYERRLNGY</sequence>
<dbReference type="PANTHER" id="PTHR30404:SF0">
    <property type="entry name" value="N-ACETYLMURAMOYL-L-ALANINE AMIDASE AMIC"/>
    <property type="match status" value="1"/>
</dbReference>
<dbReference type="CDD" id="cd02696">
    <property type="entry name" value="MurNAc-LAA"/>
    <property type="match status" value="1"/>
</dbReference>
<proteinExistence type="predicted"/>
<evidence type="ECO:0000313" key="3">
    <source>
        <dbReference type="EMBL" id="HGK29049.1"/>
    </source>
</evidence>
<keyword evidence="1" id="KW-0378">Hydrolase</keyword>
<dbReference type="Pfam" id="PF01520">
    <property type="entry name" value="Amidase_3"/>
    <property type="match status" value="1"/>
</dbReference>
<accession>A0A7C4CEW0</accession>
<protein>
    <submittedName>
        <fullName evidence="3">N-acetylmuramoyl-L-alanine amidase</fullName>
    </submittedName>
</protein>
<dbReference type="EMBL" id="DSUT01000187">
    <property type="protein sequence ID" value="HGK29049.1"/>
    <property type="molecule type" value="Genomic_DNA"/>
</dbReference>
<dbReference type="InterPro" id="IPR050695">
    <property type="entry name" value="N-acetylmuramoyl_amidase_3"/>
</dbReference>
<feature type="domain" description="MurNAc-LAA" evidence="2">
    <location>
        <begin position="300"/>
        <end position="453"/>
    </location>
</feature>
<dbReference type="SUPFAM" id="SSF53187">
    <property type="entry name" value="Zn-dependent exopeptidases"/>
    <property type="match status" value="1"/>
</dbReference>
<evidence type="ECO:0000256" key="1">
    <source>
        <dbReference type="ARBA" id="ARBA00022801"/>
    </source>
</evidence>
<dbReference type="SMART" id="SM00646">
    <property type="entry name" value="Ami_3"/>
    <property type="match status" value="1"/>
</dbReference>
<dbReference type="Gene3D" id="3.40.630.40">
    <property type="entry name" value="Zn-dependent exopeptidases"/>
    <property type="match status" value="1"/>
</dbReference>
<gene>
    <name evidence="3" type="ORF">ENS41_08920</name>
</gene>
<dbReference type="GO" id="GO:0008745">
    <property type="term" value="F:N-acetylmuramoyl-L-alanine amidase activity"/>
    <property type="evidence" value="ECO:0007669"/>
    <property type="project" value="InterPro"/>
</dbReference>
<dbReference type="InterPro" id="IPR002508">
    <property type="entry name" value="MurNAc-LAA_cat"/>
</dbReference>
<dbReference type="PANTHER" id="PTHR30404">
    <property type="entry name" value="N-ACETYLMURAMOYL-L-ALANINE AMIDASE"/>
    <property type="match status" value="1"/>
</dbReference>